<name>A0A336KLP1_CULSO</name>
<evidence type="ECO:0000256" key="1">
    <source>
        <dbReference type="SAM" id="MobiDB-lite"/>
    </source>
</evidence>
<dbReference type="VEuPathDB" id="VectorBase:CSON012729"/>
<sequence>MWEFIKNENLKLGKDVKLEYKILKYLTETQVNGLRFLYKNFLKGTGCILCGPRRHFFNEWIIFSLIYALAQFHLNECPVTSSKDTKLKKSNRKICLILTKTKGKKLVWKQFFQKFLPDVLCKTITKDTGNFLINCTTFSEIRELQSQLGTEKPFLIIFDESNDLVNGELDSKHIKSIIASKVPVIFSSDSENPVLNDLQHFHKLLLICRRELCYEDPFHFINDFCKRENRSKLRDFTRPFYLEHYWREVKCETFPFETRELNEILFNEKFIESQSQDSDIYECDTVKYNPLPNKAKSSTSELVEDFTCNMPPLHLDGKSETETDIYEADTQPFSQSQNNENKSKSGTPQSIYAQEINYDNVEQNQVIEQKIEKSPDHTTEKMNVTEDLFKDPEPEVEEIQSTPEVIVVTSGSTIGPNSKSKIVNQERCTSPDDLFSDDDDDTSMIVPFQKMPDSPEQSSFPVIKALGRCNATISTPIAQLINGKAFHDSESPISFLSPHFWSDTKKPPAVTPKNKTEDSVFEITKNDVFGNVLRVNENNEISPVGQKKDTDSKVSNKFDWSALTNDDSPKRKKVTPSTSLVVEPDSPSNKSSDRPSTSSILNTPTSKRLSTPSSSRSSSKRIFKSGGGWLNKYSPHVAPTTPKTPRTNRRKKLETLFNDVETPGPQSDFAQSDLLMSPNDLFE</sequence>
<protein>
    <submittedName>
        <fullName evidence="2">CSON012729 protein</fullName>
    </submittedName>
</protein>
<feature type="compositionally biased region" description="Low complexity" evidence="1">
    <location>
        <begin position="603"/>
        <end position="617"/>
    </location>
</feature>
<gene>
    <name evidence="2" type="primary">CSON012729</name>
</gene>
<feature type="region of interest" description="Disordered" evidence="1">
    <location>
        <begin position="560"/>
        <end position="683"/>
    </location>
</feature>
<dbReference type="EMBL" id="UFQT01000614">
    <property type="protein sequence ID" value="SSX25769.1"/>
    <property type="molecule type" value="Genomic_DNA"/>
</dbReference>
<evidence type="ECO:0000313" key="2">
    <source>
        <dbReference type="EMBL" id="SSX05409.1"/>
    </source>
</evidence>
<dbReference type="AlphaFoldDB" id="A0A336KLP1"/>
<organism evidence="2">
    <name type="scientific">Culicoides sonorensis</name>
    <name type="common">Biting midge</name>
    <dbReference type="NCBI Taxonomy" id="179676"/>
    <lineage>
        <taxon>Eukaryota</taxon>
        <taxon>Metazoa</taxon>
        <taxon>Ecdysozoa</taxon>
        <taxon>Arthropoda</taxon>
        <taxon>Hexapoda</taxon>
        <taxon>Insecta</taxon>
        <taxon>Pterygota</taxon>
        <taxon>Neoptera</taxon>
        <taxon>Endopterygota</taxon>
        <taxon>Diptera</taxon>
        <taxon>Nematocera</taxon>
        <taxon>Chironomoidea</taxon>
        <taxon>Ceratopogonidae</taxon>
        <taxon>Ceratopogoninae</taxon>
        <taxon>Culicoides</taxon>
        <taxon>Monoculicoides</taxon>
    </lineage>
</organism>
<accession>A0A336KLP1</accession>
<reference evidence="2" key="1">
    <citation type="submission" date="2018-04" db="EMBL/GenBank/DDBJ databases">
        <authorList>
            <person name="Go L.Y."/>
            <person name="Mitchell J.A."/>
        </authorList>
    </citation>
    <scope>NUCLEOTIDE SEQUENCE</scope>
    <source>
        <tissue evidence="2">Whole organism</tissue>
    </source>
</reference>
<reference evidence="3" key="2">
    <citation type="submission" date="2018-07" db="EMBL/GenBank/DDBJ databases">
        <authorList>
            <person name="Quirk P.G."/>
            <person name="Krulwich T.A."/>
        </authorList>
    </citation>
    <scope>NUCLEOTIDE SEQUENCE</scope>
</reference>
<evidence type="ECO:0000313" key="3">
    <source>
        <dbReference type="EMBL" id="SSX25769.1"/>
    </source>
</evidence>
<feature type="compositionally biased region" description="Polar residues" evidence="1">
    <location>
        <begin position="575"/>
        <end position="602"/>
    </location>
</feature>
<proteinExistence type="predicted"/>
<dbReference type="EMBL" id="UFQS01000614">
    <property type="protein sequence ID" value="SSX05409.1"/>
    <property type="molecule type" value="Genomic_DNA"/>
</dbReference>